<dbReference type="InterPro" id="IPR036388">
    <property type="entry name" value="WH-like_DNA-bd_sf"/>
</dbReference>
<protein>
    <recommendedName>
        <fullName evidence="3">Winged helix-turn-helix transcriptional regulator</fullName>
    </recommendedName>
</protein>
<accession>A0A1J5TG17</accession>
<dbReference type="PANTHER" id="PTHR36216:SF1">
    <property type="entry name" value="HTH ARSR-TYPE DOMAIN-CONTAINING PROTEIN"/>
    <property type="match status" value="1"/>
</dbReference>
<evidence type="ECO:0000313" key="2">
    <source>
        <dbReference type="Proteomes" id="UP000183815"/>
    </source>
</evidence>
<evidence type="ECO:0000313" key="1">
    <source>
        <dbReference type="EMBL" id="OIR19051.1"/>
    </source>
</evidence>
<dbReference type="EMBL" id="MIYU01000006">
    <property type="protein sequence ID" value="OIR19051.1"/>
    <property type="molecule type" value="Genomic_DNA"/>
</dbReference>
<dbReference type="AlphaFoldDB" id="A0A1J5TG17"/>
<proteinExistence type="predicted"/>
<sequence length="905" mass="104047">MDARVPRFFLLVAFIYGVLLASAGTGVSEDSGFDDDIESYVKNLDFEHYTAGTNNTINLIFTNPYEATGEFNVGISILCLNEQITESICENLEFTLGENEEYNYEQNINVQSSGPLEVIIDIHIEGLNGDTVEGVYVREYLFYDCEEFNLNEYRGIDLDERDDNAWWEYGTLENGEVIKLVNHEETDSMLSIVFGPATEKSDWASQLFLEYLSTFTDEQIALLEYSSNYRPPPNMYSGDWTLISEIEPNESTGTIYFEIPQATHDDEPLSIYFRISISLNNADENTEFEISGIGYTYYREKHDLGFSYETIHNIDDKDVVELDIMVENKGTYTQNLNNITFILEVTRNGILQQYHESSVYLEENEKSLITFNIDVSEPGIYACNFKAWIIAETVFYYEDNILIAYSHQHKTTGDAEVVVLAENEEYVIDVDYDKVEMIIETDEFEKLEFEPEYTSVQTVDEYYVLEIEGIEEDVTIMSEEGAIFQIFSLISTEEHDFDVWAINDEIEFIDTEMHYIDLELTNYGYFDEYFEITTEYENEFIKAIEGPKNVKVLEGQTNEIRFVIIPHDEPLDYSSIVNINIIQESTNDVVQVPIEMRYTETNLDVEQWNWNRFSMIQGQSVVGSCNLINDGYPVNEITVRLYVQDNDGNILILDEVYVSSLGYGETVTIGGDYTLEYPSDYTPIIEVEKGNGYVFSNAFSGQIRVVGNVINVEEGDEITTEIYSLIPSLGAFAAFGIVYYSGKSENLRYGFFRLMIPMYTRFQKNNVLDDETRQDLIGYIYSHPGVNYGTIKDYLGMHNGTLSHHLYTLEKTRIVESKRAGRKRLFFPVNFEEKNAFVMKNTSNAVQEGIIKIISKEPGCSQTIIAKNLGLSRQRINYNINLLARRGLVRIEKMGRVTRVYPLRV</sequence>
<dbReference type="Gene3D" id="1.10.10.10">
    <property type="entry name" value="Winged helix-like DNA-binding domain superfamily/Winged helix DNA-binding domain"/>
    <property type="match status" value="2"/>
</dbReference>
<dbReference type="Proteomes" id="UP000183815">
    <property type="component" value="Unassembled WGS sequence"/>
</dbReference>
<comment type="caution">
    <text evidence="1">The sequence shown here is derived from an EMBL/GenBank/DDBJ whole genome shotgun (WGS) entry which is preliminary data.</text>
</comment>
<dbReference type="CDD" id="cd00090">
    <property type="entry name" value="HTH_ARSR"/>
    <property type="match status" value="1"/>
</dbReference>
<dbReference type="InterPro" id="IPR036390">
    <property type="entry name" value="WH_DNA-bd_sf"/>
</dbReference>
<dbReference type="SUPFAM" id="SSF46785">
    <property type="entry name" value="Winged helix' DNA-binding domain"/>
    <property type="match status" value="2"/>
</dbReference>
<gene>
    <name evidence="1" type="ORF">BEU04_04375</name>
</gene>
<dbReference type="Pfam" id="PF13412">
    <property type="entry name" value="HTH_24"/>
    <property type="match status" value="1"/>
</dbReference>
<evidence type="ECO:0008006" key="3">
    <source>
        <dbReference type="Google" id="ProtNLM"/>
    </source>
</evidence>
<dbReference type="InterPro" id="IPR011991">
    <property type="entry name" value="ArsR-like_HTH"/>
</dbReference>
<reference evidence="1 2" key="1">
    <citation type="submission" date="2016-08" db="EMBL/GenBank/DDBJ databases">
        <title>New Insights into Marine Group III Euryarchaeota, from dark to light.</title>
        <authorList>
            <person name="Haro-Moreno J.M."/>
            <person name="Rodriguez-Valera F."/>
            <person name="Lopez-Garcia P."/>
            <person name="Moreira D."/>
            <person name="Martin-Cuadrado A.B."/>
        </authorList>
    </citation>
    <scope>NUCLEOTIDE SEQUENCE [LARGE SCALE GENOMIC DNA]</scope>
    <source>
        <strain evidence="1">CG-Bathy1</strain>
    </source>
</reference>
<dbReference type="PANTHER" id="PTHR36216">
    <property type="entry name" value="TRANSCRIPTIONAL REGULATOR, TRMB"/>
    <property type="match status" value="1"/>
</dbReference>
<name>A0A1J5TG17_9ARCH</name>
<organism evidence="1 2">
    <name type="scientific">Marine Group III euryarchaeote CG-Bathy1</name>
    <dbReference type="NCBI Taxonomy" id="1889001"/>
    <lineage>
        <taxon>Archaea</taxon>
        <taxon>Methanobacteriati</taxon>
        <taxon>Thermoplasmatota</taxon>
        <taxon>Thermoplasmata</taxon>
        <taxon>Candidatus Thermoprofundales</taxon>
    </lineage>
</organism>